<sequence>MLSFLVKKVREIPYLPINLSYLVIIDFLRNDAELTAAHHLFQLVPYGQLTAKNICQLSHTDLARLVVIVNHNRNTI</sequence>
<protein>
    <submittedName>
        <fullName evidence="1">Uncharacterized protein</fullName>
    </submittedName>
</protein>
<organism evidence="1 2">
    <name type="scientific">Streptococcus dysgalactiae subsp. dysgalactiae</name>
    <dbReference type="NCBI Taxonomy" id="99822"/>
    <lineage>
        <taxon>Bacteria</taxon>
        <taxon>Bacillati</taxon>
        <taxon>Bacillota</taxon>
        <taxon>Bacilli</taxon>
        <taxon>Lactobacillales</taxon>
        <taxon>Streptococcaceae</taxon>
        <taxon>Streptococcus</taxon>
    </lineage>
</organism>
<dbReference type="AlphaFoldDB" id="A0A380JZ68"/>
<evidence type="ECO:0000313" key="2">
    <source>
        <dbReference type="Proteomes" id="UP000254797"/>
    </source>
</evidence>
<accession>A0A380JZ68</accession>
<dbReference type="Proteomes" id="UP000254797">
    <property type="component" value="Unassembled WGS sequence"/>
</dbReference>
<name>A0A380JZ68_STRDY</name>
<proteinExistence type="predicted"/>
<reference evidence="1 2" key="1">
    <citation type="submission" date="2018-06" db="EMBL/GenBank/DDBJ databases">
        <authorList>
            <consortium name="Pathogen Informatics"/>
            <person name="Doyle S."/>
        </authorList>
    </citation>
    <scope>NUCLEOTIDE SEQUENCE [LARGE SCALE GENOMIC DNA]</scope>
    <source>
        <strain evidence="1 2">NCTC4670</strain>
    </source>
</reference>
<gene>
    <name evidence="1" type="ORF">NCTC4670_01770</name>
</gene>
<dbReference type="EMBL" id="UHFG01000004">
    <property type="protein sequence ID" value="SUN50987.1"/>
    <property type="molecule type" value="Genomic_DNA"/>
</dbReference>
<evidence type="ECO:0000313" key="1">
    <source>
        <dbReference type="EMBL" id="SUN50987.1"/>
    </source>
</evidence>